<evidence type="ECO:0000313" key="3">
    <source>
        <dbReference type="EMBL" id="KAL3117344.1"/>
    </source>
</evidence>
<feature type="region of interest" description="Disordered" evidence="1">
    <location>
        <begin position="83"/>
        <end position="106"/>
    </location>
</feature>
<keyword evidence="4" id="KW-1185">Reference proteome</keyword>
<dbReference type="EMBL" id="JBICBT010000326">
    <property type="protein sequence ID" value="KAL3117344.1"/>
    <property type="molecule type" value="Genomic_DNA"/>
</dbReference>
<organism evidence="3 4">
    <name type="scientific">Heterodera trifolii</name>
    <dbReference type="NCBI Taxonomy" id="157864"/>
    <lineage>
        <taxon>Eukaryota</taxon>
        <taxon>Metazoa</taxon>
        <taxon>Ecdysozoa</taxon>
        <taxon>Nematoda</taxon>
        <taxon>Chromadorea</taxon>
        <taxon>Rhabditida</taxon>
        <taxon>Tylenchina</taxon>
        <taxon>Tylenchomorpha</taxon>
        <taxon>Tylenchoidea</taxon>
        <taxon>Heteroderidae</taxon>
        <taxon>Heteroderinae</taxon>
        <taxon>Heterodera</taxon>
    </lineage>
</organism>
<keyword evidence="2" id="KW-1133">Transmembrane helix</keyword>
<dbReference type="AlphaFoldDB" id="A0ABD2LQB0"/>
<accession>A0ABD2LQB0</accession>
<evidence type="ECO:0000256" key="1">
    <source>
        <dbReference type="SAM" id="MobiDB-lite"/>
    </source>
</evidence>
<gene>
    <name evidence="3" type="ORF">niasHT_004140</name>
</gene>
<evidence type="ECO:0000313" key="4">
    <source>
        <dbReference type="Proteomes" id="UP001620626"/>
    </source>
</evidence>
<keyword evidence="2" id="KW-0472">Membrane</keyword>
<protein>
    <submittedName>
        <fullName evidence="3">Uncharacterized protein</fullName>
    </submittedName>
</protein>
<name>A0ABD2LQB0_9BILA</name>
<reference evidence="3 4" key="1">
    <citation type="submission" date="2024-10" db="EMBL/GenBank/DDBJ databases">
        <authorList>
            <person name="Kim D."/>
        </authorList>
    </citation>
    <scope>NUCLEOTIDE SEQUENCE [LARGE SCALE GENOMIC DNA]</scope>
    <source>
        <strain evidence="3">BH-2024</strain>
    </source>
</reference>
<feature type="compositionally biased region" description="Polar residues" evidence="1">
    <location>
        <begin position="83"/>
        <end position="92"/>
    </location>
</feature>
<comment type="caution">
    <text evidence="3">The sequence shown here is derived from an EMBL/GenBank/DDBJ whole genome shotgun (WGS) entry which is preliminary data.</text>
</comment>
<sequence length="106" mass="10895">MLSLASITPRPITARRLIEAAAATAYGRAPGGEYGGGGLLGVSLLCSVLVLFAAAVLFGGGRLLAPPTNRTHRPIDWSAFASGKTNDQQQKCPSEALAENAAPPHL</sequence>
<keyword evidence="2" id="KW-0812">Transmembrane</keyword>
<evidence type="ECO:0000256" key="2">
    <source>
        <dbReference type="SAM" id="Phobius"/>
    </source>
</evidence>
<proteinExistence type="predicted"/>
<dbReference type="Proteomes" id="UP001620626">
    <property type="component" value="Unassembled WGS sequence"/>
</dbReference>
<feature type="transmembrane region" description="Helical" evidence="2">
    <location>
        <begin position="39"/>
        <end position="65"/>
    </location>
</feature>